<evidence type="ECO:0000256" key="10">
    <source>
        <dbReference type="SAM" id="Phobius"/>
    </source>
</evidence>
<dbReference type="GO" id="GO:0055085">
    <property type="term" value="P:transmembrane transport"/>
    <property type="evidence" value="ECO:0007669"/>
    <property type="project" value="InterPro"/>
</dbReference>
<dbReference type="InterPro" id="IPR037682">
    <property type="entry name" value="TonB_C"/>
</dbReference>
<evidence type="ECO:0000256" key="8">
    <source>
        <dbReference type="ARBA" id="ARBA00022989"/>
    </source>
</evidence>
<accession>A0A1G6MYE2</accession>
<evidence type="ECO:0000313" key="12">
    <source>
        <dbReference type="EMBL" id="SDC60006.1"/>
    </source>
</evidence>
<dbReference type="InterPro" id="IPR051045">
    <property type="entry name" value="TonB-dependent_transducer"/>
</dbReference>
<dbReference type="InterPro" id="IPR008756">
    <property type="entry name" value="Peptidase_M56"/>
</dbReference>
<dbReference type="RefSeq" id="WP_092438861.1">
    <property type="nucleotide sequence ID" value="NZ_FMYP01000039.1"/>
</dbReference>
<dbReference type="OrthoDB" id="9814002at2"/>
<dbReference type="PROSITE" id="PS52015">
    <property type="entry name" value="TONB_CTD"/>
    <property type="match status" value="1"/>
</dbReference>
<keyword evidence="7" id="KW-0653">Protein transport</keyword>
<feature type="transmembrane region" description="Helical" evidence="10">
    <location>
        <begin position="6"/>
        <end position="28"/>
    </location>
</feature>
<evidence type="ECO:0000256" key="5">
    <source>
        <dbReference type="ARBA" id="ARBA00022519"/>
    </source>
</evidence>
<dbReference type="InterPro" id="IPR003538">
    <property type="entry name" value="TonB"/>
</dbReference>
<dbReference type="SUPFAM" id="SSF74653">
    <property type="entry name" value="TolA/TonB C-terminal domain"/>
    <property type="match status" value="1"/>
</dbReference>
<name>A0A1G6MYE2_9BACT</name>
<evidence type="ECO:0000313" key="13">
    <source>
        <dbReference type="Proteomes" id="UP000199452"/>
    </source>
</evidence>
<gene>
    <name evidence="12" type="ORF">SAMN05216323_10399</name>
</gene>
<dbReference type="AlphaFoldDB" id="A0A1G6MYE2"/>
<dbReference type="Pfam" id="PF05569">
    <property type="entry name" value="Peptidase_M56"/>
    <property type="match status" value="1"/>
</dbReference>
<feature type="transmembrane region" description="Helical" evidence="10">
    <location>
        <begin position="272"/>
        <end position="290"/>
    </location>
</feature>
<dbReference type="NCBIfam" id="TIGR01352">
    <property type="entry name" value="tonB_Cterm"/>
    <property type="match status" value="1"/>
</dbReference>
<protein>
    <submittedName>
        <fullName evidence="12">TonB family C-terminal domain-containing protein</fullName>
    </submittedName>
</protein>
<reference evidence="12 13" key="1">
    <citation type="submission" date="2016-09" db="EMBL/GenBank/DDBJ databases">
        <authorList>
            <person name="Capua I."/>
            <person name="De Benedictis P."/>
            <person name="Joannis T."/>
            <person name="Lombin L.H."/>
            <person name="Cattoli G."/>
        </authorList>
    </citation>
    <scope>NUCLEOTIDE SEQUENCE [LARGE SCALE GENOMIC DNA]</scope>
    <source>
        <strain evidence="12 13">A7P-90m</strain>
    </source>
</reference>
<evidence type="ECO:0000256" key="1">
    <source>
        <dbReference type="ARBA" id="ARBA00004383"/>
    </source>
</evidence>
<keyword evidence="3" id="KW-0813">Transport</keyword>
<dbReference type="Proteomes" id="UP000199452">
    <property type="component" value="Unassembled WGS sequence"/>
</dbReference>
<dbReference type="GO" id="GO:0098797">
    <property type="term" value="C:plasma membrane protein complex"/>
    <property type="evidence" value="ECO:0007669"/>
    <property type="project" value="TreeGrafter"/>
</dbReference>
<evidence type="ECO:0000256" key="7">
    <source>
        <dbReference type="ARBA" id="ARBA00022927"/>
    </source>
</evidence>
<dbReference type="GO" id="GO:0030288">
    <property type="term" value="C:outer membrane-bounded periplasmic space"/>
    <property type="evidence" value="ECO:0007669"/>
    <property type="project" value="InterPro"/>
</dbReference>
<keyword evidence="9 10" id="KW-0472">Membrane</keyword>
<dbReference type="Gene3D" id="3.30.1150.10">
    <property type="match status" value="1"/>
</dbReference>
<keyword evidence="13" id="KW-1185">Reference proteome</keyword>
<evidence type="ECO:0000259" key="11">
    <source>
        <dbReference type="PROSITE" id="PS52015"/>
    </source>
</evidence>
<feature type="domain" description="TonB C-terminal" evidence="11">
    <location>
        <begin position="522"/>
        <end position="610"/>
    </location>
</feature>
<dbReference type="PRINTS" id="PR01374">
    <property type="entry name" value="TONBPROTEIN"/>
</dbReference>
<evidence type="ECO:0000256" key="3">
    <source>
        <dbReference type="ARBA" id="ARBA00022448"/>
    </source>
</evidence>
<dbReference type="InterPro" id="IPR006260">
    <property type="entry name" value="TonB/TolA_C"/>
</dbReference>
<dbReference type="STRING" id="1640674.SAMN05216323_10399"/>
<sequence>MDLVSLVFLPLKAAFSAAMLYGFYRFVLRKEQHFGANRTFLLLSMLVSIIIPFITITIIQNVVMHEVAPSVAVLESSQSMGVTPIILEQSLSLSEMVGIVYLAITGCMLLRLLLILLQFVLSVSRNSRRETVNGKVVLISNAYPQTFSFFGIVVMAENDFKRADRHLLIAHEQVHARQLHSLDLLVAELFIVFQWFNPISYLLRDSLHEVHEYLADRCVIQGGADQLSYKRLLLDCITAANMPTLSSSFSAKLSKRRFAMISKKYNKGNRRYKFLLSIPIAVVLFAMFSLKVEANYVYAKEKGFNPSKIITSIEKVVVGSENPKQQQSVEFTERVTELVEPISLMNQSLRLQVEEPAINFRSSEKLQQITTQELIQICNKSVPGGGFLKDFSFEKLQPTELRKHSLVLTGGNTYCIASSSDANISTPTTLTLYTTDVNGIITEIKSKIEVDGKVTKQMYDIKTTAVYHLTVTNGLSKPFNMGAVLFFMGQFELNQPEMKAPSEVVDDEVFSIVENMPEFEGKGIEHARSYLQKQLKYPEAAKANGIKGNVYVSFVVNSEGKVENVKIARSLEPSLDKEAVRVVSEMPKWTPGKQRGKAVNVAFIVPIIFQ</sequence>
<keyword evidence="5" id="KW-0997">Cell inner membrane</keyword>
<organism evidence="12 13">
    <name type="scientific">Williamwhitmania taraxaci</name>
    <dbReference type="NCBI Taxonomy" id="1640674"/>
    <lineage>
        <taxon>Bacteria</taxon>
        <taxon>Pseudomonadati</taxon>
        <taxon>Bacteroidota</taxon>
        <taxon>Bacteroidia</taxon>
        <taxon>Bacteroidales</taxon>
        <taxon>Williamwhitmaniaceae</taxon>
        <taxon>Williamwhitmania</taxon>
    </lineage>
</organism>
<evidence type="ECO:0000256" key="2">
    <source>
        <dbReference type="ARBA" id="ARBA00006555"/>
    </source>
</evidence>
<dbReference type="PANTHER" id="PTHR33446">
    <property type="entry name" value="PROTEIN TONB-RELATED"/>
    <property type="match status" value="1"/>
</dbReference>
<proteinExistence type="inferred from homology"/>
<keyword evidence="4" id="KW-1003">Cell membrane</keyword>
<dbReference type="Pfam" id="PF03544">
    <property type="entry name" value="TonB_C"/>
    <property type="match status" value="1"/>
</dbReference>
<dbReference type="GO" id="GO:0015031">
    <property type="term" value="P:protein transport"/>
    <property type="evidence" value="ECO:0007669"/>
    <property type="project" value="UniProtKB-KW"/>
</dbReference>
<feature type="transmembrane region" description="Helical" evidence="10">
    <location>
        <begin position="40"/>
        <end position="59"/>
    </location>
</feature>
<dbReference type="PANTHER" id="PTHR33446:SF2">
    <property type="entry name" value="PROTEIN TONB"/>
    <property type="match status" value="1"/>
</dbReference>
<keyword evidence="8 10" id="KW-1133">Transmembrane helix</keyword>
<dbReference type="GO" id="GO:0031992">
    <property type="term" value="F:energy transducer activity"/>
    <property type="evidence" value="ECO:0007669"/>
    <property type="project" value="InterPro"/>
</dbReference>
<comment type="subcellular location">
    <subcellularLocation>
        <location evidence="1">Cell inner membrane</location>
        <topology evidence="1">Single-pass membrane protein</topology>
        <orientation evidence="1">Periplasmic side</orientation>
    </subcellularLocation>
</comment>
<evidence type="ECO:0000256" key="6">
    <source>
        <dbReference type="ARBA" id="ARBA00022692"/>
    </source>
</evidence>
<keyword evidence="6 10" id="KW-0812">Transmembrane</keyword>
<dbReference type="EMBL" id="FMYP01000039">
    <property type="protein sequence ID" value="SDC60006.1"/>
    <property type="molecule type" value="Genomic_DNA"/>
</dbReference>
<comment type="similarity">
    <text evidence="2">Belongs to the TonB family.</text>
</comment>
<evidence type="ECO:0000256" key="9">
    <source>
        <dbReference type="ARBA" id="ARBA00023136"/>
    </source>
</evidence>
<evidence type="ECO:0000256" key="4">
    <source>
        <dbReference type="ARBA" id="ARBA00022475"/>
    </source>
</evidence>
<feature type="transmembrane region" description="Helical" evidence="10">
    <location>
        <begin position="99"/>
        <end position="121"/>
    </location>
</feature>
<dbReference type="GO" id="GO:0015891">
    <property type="term" value="P:siderophore transport"/>
    <property type="evidence" value="ECO:0007669"/>
    <property type="project" value="InterPro"/>
</dbReference>